<organism evidence="2 3">
    <name type="scientific">Aestuariibaculum sediminum</name>
    <dbReference type="NCBI Taxonomy" id="2770637"/>
    <lineage>
        <taxon>Bacteria</taxon>
        <taxon>Pseudomonadati</taxon>
        <taxon>Bacteroidota</taxon>
        <taxon>Flavobacteriia</taxon>
        <taxon>Flavobacteriales</taxon>
        <taxon>Flavobacteriaceae</taxon>
    </lineage>
</organism>
<evidence type="ECO:0000259" key="1">
    <source>
        <dbReference type="Pfam" id="PF17801"/>
    </source>
</evidence>
<feature type="domain" description="Alpha galactosidase C-terminal" evidence="1">
    <location>
        <begin position="11"/>
        <end position="63"/>
    </location>
</feature>
<reference evidence="2 3" key="1">
    <citation type="submission" date="2020-09" db="EMBL/GenBank/DDBJ databases">
        <title>TT11 complete genome.</title>
        <authorList>
            <person name="Wu Z."/>
        </authorList>
    </citation>
    <scope>NUCLEOTIDE SEQUENCE [LARGE SCALE GENOMIC DNA]</scope>
    <source>
        <strain evidence="2 3">TT11</strain>
    </source>
</reference>
<dbReference type="InterPro" id="IPR041233">
    <property type="entry name" value="Melibiase_C"/>
</dbReference>
<dbReference type="Proteomes" id="UP000600588">
    <property type="component" value="Unassembled WGS sequence"/>
</dbReference>
<keyword evidence="3" id="KW-1185">Reference proteome</keyword>
<gene>
    <name evidence="2" type="ORF">ICJ83_05360</name>
</gene>
<sequence>MISTEDPIPKNEAPTAIPVDLEALGFTGECTIRDLWSHKDLGTFSKAEFSPTINFHGAGLYRISKDK</sequence>
<evidence type="ECO:0000313" key="3">
    <source>
        <dbReference type="Proteomes" id="UP000600588"/>
    </source>
</evidence>
<dbReference type="SUPFAM" id="SSF51011">
    <property type="entry name" value="Glycosyl hydrolase domain"/>
    <property type="match status" value="1"/>
</dbReference>
<dbReference type="InterPro" id="IPR013780">
    <property type="entry name" value="Glyco_hydro_b"/>
</dbReference>
<dbReference type="Pfam" id="PF17801">
    <property type="entry name" value="Melibiase_C"/>
    <property type="match status" value="1"/>
</dbReference>
<name>A0A8J6UBW9_9FLAO</name>
<dbReference type="Gene3D" id="2.60.40.1180">
    <property type="entry name" value="Golgi alpha-mannosidase II"/>
    <property type="match status" value="1"/>
</dbReference>
<accession>A0A8J6UBW9</accession>
<proteinExistence type="predicted"/>
<protein>
    <recommendedName>
        <fullName evidence="1">Alpha galactosidase C-terminal domain-containing protein</fullName>
    </recommendedName>
</protein>
<dbReference type="AlphaFoldDB" id="A0A8J6UBW9"/>
<dbReference type="EMBL" id="JACVXB010000002">
    <property type="protein sequence ID" value="MBD0831554.1"/>
    <property type="molecule type" value="Genomic_DNA"/>
</dbReference>
<evidence type="ECO:0000313" key="2">
    <source>
        <dbReference type="EMBL" id="MBD0831554.1"/>
    </source>
</evidence>
<comment type="caution">
    <text evidence="2">The sequence shown here is derived from an EMBL/GenBank/DDBJ whole genome shotgun (WGS) entry which is preliminary data.</text>
</comment>